<dbReference type="InterPro" id="IPR001370">
    <property type="entry name" value="BIR_rpt"/>
</dbReference>
<proteinExistence type="predicted"/>
<protein>
    <submittedName>
        <fullName evidence="2">(California timema) hypothetical protein</fullName>
    </submittedName>
</protein>
<evidence type="ECO:0000256" key="1">
    <source>
        <dbReference type="SAM" id="MobiDB-lite"/>
    </source>
</evidence>
<feature type="compositionally biased region" description="Polar residues" evidence="1">
    <location>
        <begin position="95"/>
        <end position="113"/>
    </location>
</feature>
<dbReference type="SUPFAM" id="SSF57924">
    <property type="entry name" value="Inhibitor of apoptosis (IAP) repeat"/>
    <property type="match status" value="1"/>
</dbReference>
<sequence length="162" mass="18223">MEGIGKVELEEVNPHLRRGRVENHLGKTTPSSPDRDSDLDLPVLSSRAQHDKRVSQLRHRDEGSHPGLSSSVEVGRTVSGIMERDPSVELPWLTDVTTTPGSLDTGHRSTSGPFNLKMESERRKTFRRWPVPFMDPDKLAEAGFYYLNKDDAVRFVDKTANT</sequence>
<feature type="region of interest" description="Disordered" evidence="1">
    <location>
        <begin position="89"/>
        <end position="121"/>
    </location>
</feature>
<feature type="compositionally biased region" description="Basic and acidic residues" evidence="1">
    <location>
        <begin position="1"/>
        <end position="25"/>
    </location>
</feature>
<feature type="region of interest" description="Disordered" evidence="1">
    <location>
        <begin position="1"/>
        <end position="76"/>
    </location>
</feature>
<dbReference type="SMART" id="SM00238">
    <property type="entry name" value="BIR"/>
    <property type="match status" value="1"/>
</dbReference>
<name>A0A7R9J787_TIMCA</name>
<evidence type="ECO:0000313" key="2">
    <source>
        <dbReference type="EMBL" id="CAD7573793.1"/>
    </source>
</evidence>
<accession>A0A7R9J787</accession>
<gene>
    <name evidence="2" type="ORF">TCMB3V08_LOCUS6418</name>
</gene>
<dbReference type="PROSITE" id="PS50143">
    <property type="entry name" value="BIR_REPEAT_2"/>
    <property type="match status" value="1"/>
</dbReference>
<dbReference type="Gene3D" id="1.10.1170.10">
    <property type="entry name" value="Inhibitor Of Apoptosis Protein (2mihbC-IAP-1), Chain A"/>
    <property type="match status" value="1"/>
</dbReference>
<feature type="compositionally biased region" description="Basic and acidic residues" evidence="1">
    <location>
        <begin position="48"/>
        <end position="64"/>
    </location>
</feature>
<dbReference type="EMBL" id="OE181845">
    <property type="protein sequence ID" value="CAD7573793.1"/>
    <property type="molecule type" value="Genomic_DNA"/>
</dbReference>
<dbReference type="Pfam" id="PF00653">
    <property type="entry name" value="BIR"/>
    <property type="match status" value="1"/>
</dbReference>
<reference evidence="2" key="1">
    <citation type="submission" date="2020-11" db="EMBL/GenBank/DDBJ databases">
        <authorList>
            <person name="Tran Van P."/>
        </authorList>
    </citation>
    <scope>NUCLEOTIDE SEQUENCE</scope>
</reference>
<dbReference type="AlphaFoldDB" id="A0A7R9J787"/>
<organism evidence="2">
    <name type="scientific">Timema californicum</name>
    <name type="common">California timema</name>
    <name type="synonym">Walking stick</name>
    <dbReference type="NCBI Taxonomy" id="61474"/>
    <lineage>
        <taxon>Eukaryota</taxon>
        <taxon>Metazoa</taxon>
        <taxon>Ecdysozoa</taxon>
        <taxon>Arthropoda</taxon>
        <taxon>Hexapoda</taxon>
        <taxon>Insecta</taxon>
        <taxon>Pterygota</taxon>
        <taxon>Neoptera</taxon>
        <taxon>Polyneoptera</taxon>
        <taxon>Phasmatodea</taxon>
        <taxon>Timematodea</taxon>
        <taxon>Timematoidea</taxon>
        <taxon>Timematidae</taxon>
        <taxon>Timema</taxon>
    </lineage>
</organism>